<dbReference type="SMART" id="SM00062">
    <property type="entry name" value="PBPb"/>
    <property type="match status" value="1"/>
</dbReference>
<dbReference type="Pfam" id="PF00497">
    <property type="entry name" value="SBP_bac_3"/>
    <property type="match status" value="1"/>
</dbReference>
<name>A0ABS0SE52_9HYPH</name>
<dbReference type="PANTHER" id="PTHR35936">
    <property type="entry name" value="MEMBRANE-BOUND LYTIC MUREIN TRANSGLYCOSYLASE F"/>
    <property type="match status" value="1"/>
</dbReference>
<comment type="caution">
    <text evidence="3">The sequence shown here is derived from an EMBL/GenBank/DDBJ whole genome shotgun (WGS) entry which is preliminary data.</text>
</comment>
<dbReference type="PANTHER" id="PTHR35936:SF35">
    <property type="entry name" value="L-CYSTINE-BINDING PROTEIN TCYJ"/>
    <property type="match status" value="1"/>
</dbReference>
<evidence type="ECO:0000313" key="3">
    <source>
        <dbReference type="EMBL" id="MBI1621054.1"/>
    </source>
</evidence>
<dbReference type="RefSeq" id="WP_198476469.1">
    <property type="nucleotide sequence ID" value="NZ_JADGMQ010000006.1"/>
</dbReference>
<dbReference type="EMBL" id="JADGMQ010000006">
    <property type="protein sequence ID" value="MBI1621054.1"/>
    <property type="molecule type" value="Genomic_DNA"/>
</dbReference>
<organism evidence="3 4">
    <name type="scientific">Aquamicrobium zhengzhouense</name>
    <dbReference type="NCBI Taxonomy" id="2781738"/>
    <lineage>
        <taxon>Bacteria</taxon>
        <taxon>Pseudomonadati</taxon>
        <taxon>Pseudomonadota</taxon>
        <taxon>Alphaproteobacteria</taxon>
        <taxon>Hyphomicrobiales</taxon>
        <taxon>Phyllobacteriaceae</taxon>
        <taxon>Aquamicrobium</taxon>
    </lineage>
</organism>
<dbReference type="InterPro" id="IPR001638">
    <property type="entry name" value="Solute-binding_3/MltF_N"/>
</dbReference>
<dbReference type="SUPFAM" id="SSF53850">
    <property type="entry name" value="Periplasmic binding protein-like II"/>
    <property type="match status" value="1"/>
</dbReference>
<dbReference type="Proteomes" id="UP000601789">
    <property type="component" value="Unassembled WGS sequence"/>
</dbReference>
<keyword evidence="4" id="KW-1185">Reference proteome</keyword>
<gene>
    <name evidence="3" type="ORF">IOD40_10315</name>
</gene>
<evidence type="ECO:0000313" key="4">
    <source>
        <dbReference type="Proteomes" id="UP000601789"/>
    </source>
</evidence>
<accession>A0ABS0SE52</accession>
<feature type="domain" description="Solute-binding protein family 3/N-terminal" evidence="2">
    <location>
        <begin position="54"/>
        <end position="284"/>
    </location>
</feature>
<reference evidence="3 4" key="1">
    <citation type="submission" date="2020-10" db="EMBL/GenBank/DDBJ databases">
        <title>Aquamicrobium zhengzhouensis sp. nov., a exopolysaccharide producing bacterium isolated from farmland soil.</title>
        <authorList>
            <person name="Wang X."/>
        </authorList>
    </citation>
    <scope>NUCLEOTIDE SEQUENCE [LARGE SCALE GENOMIC DNA]</scope>
    <source>
        <strain evidence="4">cd-1</strain>
    </source>
</reference>
<sequence length="286" mass="31815">MFRSAVKSIIVALVPLLLANGFGGTLARAAEPTIPNYWDDKERLPRPDLTSVSRIRFLTTIDFPPFSYLDQQNRLSGFHVDLARAICRELDVAARCQIQGLPWEELDAAIESGQGEALIAGVPVNAETRETYLFTRPYLRFPARFAVKTDKPLNEPVYKSVSGRRVGVLAGSAHEAMLRSYFASARPVTYSRPEWMLDDLREGKLDAVFGDGLRLSFWLASTNAENCCRFAGGAYVAPEFLGAGLAIAVRHDGDTLVQAFDYALREISVKGVFAELYLKYFPVSFY</sequence>
<dbReference type="Gene3D" id="3.40.190.10">
    <property type="entry name" value="Periplasmic binding protein-like II"/>
    <property type="match status" value="2"/>
</dbReference>
<protein>
    <submittedName>
        <fullName evidence="3">Transporter substrate-binding domain-containing protein</fullName>
    </submittedName>
</protein>
<evidence type="ECO:0000256" key="1">
    <source>
        <dbReference type="ARBA" id="ARBA00022729"/>
    </source>
</evidence>
<keyword evidence="1" id="KW-0732">Signal</keyword>
<proteinExistence type="predicted"/>
<evidence type="ECO:0000259" key="2">
    <source>
        <dbReference type="SMART" id="SM00062"/>
    </source>
</evidence>